<feature type="chain" id="PRO_5002317718" evidence="4">
    <location>
        <begin position="21"/>
        <end position="390"/>
    </location>
</feature>
<reference evidence="5 6" key="1">
    <citation type="journal article" date="2015" name="Fungal Genet. Biol.">
        <title>Evolution of novel wood decay mechanisms in Agaricales revealed by the genome sequences of Fistulina hepatica and Cylindrobasidium torrendii.</title>
        <authorList>
            <person name="Floudas D."/>
            <person name="Held B.W."/>
            <person name="Riley R."/>
            <person name="Nagy L.G."/>
            <person name="Koehler G."/>
            <person name="Ransdell A.S."/>
            <person name="Younus H."/>
            <person name="Chow J."/>
            <person name="Chiniquy J."/>
            <person name="Lipzen A."/>
            <person name="Tritt A."/>
            <person name="Sun H."/>
            <person name="Haridas S."/>
            <person name="LaButti K."/>
            <person name="Ohm R.A."/>
            <person name="Kues U."/>
            <person name="Blanchette R.A."/>
            <person name="Grigoriev I.V."/>
            <person name="Minto R.E."/>
            <person name="Hibbett D.S."/>
        </authorList>
    </citation>
    <scope>NUCLEOTIDE SEQUENCE [LARGE SCALE GENOMIC DNA]</scope>
    <source>
        <strain evidence="5 6">FP15055 ss-10</strain>
    </source>
</reference>
<dbReference type="PANTHER" id="PTHR10091:SF6">
    <property type="entry name" value="1-EPIMERASE, PUTATIVE (AFU_ORTHOLOGUE AFUA_3G13240)-RELATED"/>
    <property type="match status" value="1"/>
</dbReference>
<dbReference type="GO" id="GO:0030246">
    <property type="term" value="F:carbohydrate binding"/>
    <property type="evidence" value="ECO:0007669"/>
    <property type="project" value="InterPro"/>
</dbReference>
<organism evidence="5 6">
    <name type="scientific">Cylindrobasidium torrendii FP15055 ss-10</name>
    <dbReference type="NCBI Taxonomy" id="1314674"/>
    <lineage>
        <taxon>Eukaryota</taxon>
        <taxon>Fungi</taxon>
        <taxon>Dikarya</taxon>
        <taxon>Basidiomycota</taxon>
        <taxon>Agaricomycotina</taxon>
        <taxon>Agaricomycetes</taxon>
        <taxon>Agaricomycetidae</taxon>
        <taxon>Agaricales</taxon>
        <taxon>Marasmiineae</taxon>
        <taxon>Physalacriaceae</taxon>
        <taxon>Cylindrobasidium</taxon>
    </lineage>
</organism>
<dbReference type="Proteomes" id="UP000054007">
    <property type="component" value="Unassembled WGS sequence"/>
</dbReference>
<dbReference type="AlphaFoldDB" id="A0A0D7BVA5"/>
<dbReference type="GO" id="GO:0004034">
    <property type="term" value="F:aldose 1-epimerase activity"/>
    <property type="evidence" value="ECO:0007669"/>
    <property type="project" value="TreeGrafter"/>
</dbReference>
<gene>
    <name evidence="5" type="ORF">CYLTODRAFT_433842</name>
</gene>
<dbReference type="STRING" id="1314674.A0A0D7BVA5"/>
<dbReference type="InterPro" id="IPR047215">
    <property type="entry name" value="Galactose_mutarotase-like"/>
</dbReference>
<proteinExistence type="inferred from homology"/>
<dbReference type="InterPro" id="IPR011013">
    <property type="entry name" value="Gal_mutarotase_sf_dom"/>
</dbReference>
<dbReference type="InterPro" id="IPR014718">
    <property type="entry name" value="GH-type_carb-bd"/>
</dbReference>
<evidence type="ECO:0000256" key="4">
    <source>
        <dbReference type="SAM" id="SignalP"/>
    </source>
</evidence>
<dbReference type="CDD" id="cd09019">
    <property type="entry name" value="galactose_mutarotase_like"/>
    <property type="match status" value="1"/>
</dbReference>
<dbReference type="GO" id="GO:0033499">
    <property type="term" value="P:galactose catabolic process via UDP-galactose, Leloir pathway"/>
    <property type="evidence" value="ECO:0007669"/>
    <property type="project" value="TreeGrafter"/>
</dbReference>
<keyword evidence="6" id="KW-1185">Reference proteome</keyword>
<keyword evidence="4" id="KW-0732">Signal</keyword>
<evidence type="ECO:0000256" key="1">
    <source>
        <dbReference type="ARBA" id="ARBA00006206"/>
    </source>
</evidence>
<sequence length="390" mass="42658">MFPMFSALIFAASFASASNAQTLNWTTVDNAFEALNLTAPDGSVNASFIPFGATLTNFYVKDKNGDTLDLVLGFDNKTEYATNRQFFGPIVGRYANRIANGTFTLPISKNVSESDNSTVYHVPTNENDGLDTLHGGDTGYDLRIWQVLSQTDSSVVFGLIDPDGEQGFPGTVLTSVTYALEAGGVWKISMNAIATAETPIMLSGHHFWNLEGYKANDDLVNHYAQFNASQVIATDSILIPTGELIDVTDTALDFREAKSIGGSLNDTEGFDYCGGDCIGFDNCWVYDEPATNETVFSIWSDISGVKLDVKTDQLALQIYSCNGIYDPEAPIARKQAHGGADLYYPQHSCLVIEQESWIDAINNPEWGIDQIYGPGKPYVWESTYTFSLVE</sequence>
<comment type="similarity">
    <text evidence="1">Belongs to the aldose epimerase family.</text>
</comment>
<dbReference type="SUPFAM" id="SSF74650">
    <property type="entry name" value="Galactose mutarotase-like"/>
    <property type="match status" value="1"/>
</dbReference>
<evidence type="ECO:0000256" key="2">
    <source>
        <dbReference type="ARBA" id="ARBA00023235"/>
    </source>
</evidence>
<dbReference type="EMBL" id="KN880432">
    <property type="protein sequence ID" value="KIY74119.1"/>
    <property type="molecule type" value="Genomic_DNA"/>
</dbReference>
<dbReference type="Pfam" id="PF01263">
    <property type="entry name" value="Aldose_epim"/>
    <property type="match status" value="1"/>
</dbReference>
<keyword evidence="3" id="KW-0119">Carbohydrate metabolism</keyword>
<dbReference type="Gene3D" id="2.70.98.10">
    <property type="match status" value="1"/>
</dbReference>
<evidence type="ECO:0000313" key="5">
    <source>
        <dbReference type="EMBL" id="KIY74119.1"/>
    </source>
</evidence>
<protein>
    <submittedName>
        <fullName evidence="5">Galactose mutarotase-like protein</fullName>
    </submittedName>
</protein>
<dbReference type="OrthoDB" id="274691at2759"/>
<dbReference type="InterPro" id="IPR008183">
    <property type="entry name" value="Aldose_1/G6P_1-epimerase"/>
</dbReference>
<name>A0A0D7BVA5_9AGAR</name>
<dbReference type="PANTHER" id="PTHR10091">
    <property type="entry name" value="ALDOSE-1-EPIMERASE"/>
    <property type="match status" value="1"/>
</dbReference>
<dbReference type="GO" id="GO:0006006">
    <property type="term" value="P:glucose metabolic process"/>
    <property type="evidence" value="ECO:0007669"/>
    <property type="project" value="TreeGrafter"/>
</dbReference>
<accession>A0A0D7BVA5</accession>
<keyword evidence="2" id="KW-0413">Isomerase</keyword>
<feature type="signal peptide" evidence="4">
    <location>
        <begin position="1"/>
        <end position="20"/>
    </location>
</feature>
<evidence type="ECO:0000256" key="3">
    <source>
        <dbReference type="ARBA" id="ARBA00023277"/>
    </source>
</evidence>
<evidence type="ECO:0000313" key="6">
    <source>
        <dbReference type="Proteomes" id="UP000054007"/>
    </source>
</evidence>